<name>A0A6N2N3X3_SALVM</name>
<sequence length="82" mass="9172">MQHGCQVMIFFHTRRRKGSSLEIHTGEEFSLIMKSASGCKALQRRCADLSGMEYYLCIYASIQSLAILATQFIAATCLSLSF</sequence>
<evidence type="ECO:0000313" key="2">
    <source>
        <dbReference type="EMBL" id="VFU60369.1"/>
    </source>
</evidence>
<feature type="transmembrane region" description="Helical" evidence="1">
    <location>
        <begin position="54"/>
        <end position="81"/>
    </location>
</feature>
<organism evidence="2">
    <name type="scientific">Salix viminalis</name>
    <name type="common">Common osier</name>
    <name type="synonym">Basket willow</name>
    <dbReference type="NCBI Taxonomy" id="40686"/>
    <lineage>
        <taxon>Eukaryota</taxon>
        <taxon>Viridiplantae</taxon>
        <taxon>Streptophyta</taxon>
        <taxon>Embryophyta</taxon>
        <taxon>Tracheophyta</taxon>
        <taxon>Spermatophyta</taxon>
        <taxon>Magnoliopsida</taxon>
        <taxon>eudicotyledons</taxon>
        <taxon>Gunneridae</taxon>
        <taxon>Pentapetalae</taxon>
        <taxon>rosids</taxon>
        <taxon>fabids</taxon>
        <taxon>Malpighiales</taxon>
        <taxon>Salicaceae</taxon>
        <taxon>Saliceae</taxon>
        <taxon>Salix</taxon>
    </lineage>
</organism>
<keyword evidence="1" id="KW-0472">Membrane</keyword>
<gene>
    <name evidence="2" type="ORF">SVIM_LOCUS447548</name>
</gene>
<dbReference type="EMBL" id="CAADRP010002052">
    <property type="protein sequence ID" value="VFU60369.1"/>
    <property type="molecule type" value="Genomic_DNA"/>
</dbReference>
<accession>A0A6N2N3X3</accession>
<keyword evidence="1" id="KW-0812">Transmembrane</keyword>
<reference evidence="2" key="1">
    <citation type="submission" date="2019-03" db="EMBL/GenBank/DDBJ databases">
        <authorList>
            <person name="Mank J."/>
            <person name="Almeida P."/>
        </authorList>
    </citation>
    <scope>NUCLEOTIDE SEQUENCE</scope>
    <source>
        <strain evidence="2">78183</strain>
    </source>
</reference>
<proteinExistence type="predicted"/>
<protein>
    <submittedName>
        <fullName evidence="2">Uncharacterized protein</fullName>
    </submittedName>
</protein>
<evidence type="ECO:0000256" key="1">
    <source>
        <dbReference type="SAM" id="Phobius"/>
    </source>
</evidence>
<keyword evidence="1" id="KW-1133">Transmembrane helix</keyword>
<dbReference type="AlphaFoldDB" id="A0A6N2N3X3"/>